<dbReference type="CDD" id="cd14748">
    <property type="entry name" value="PBP2_UgpB"/>
    <property type="match status" value="1"/>
</dbReference>
<dbReference type="GO" id="GO:0042597">
    <property type="term" value="C:periplasmic space"/>
    <property type="evidence" value="ECO:0007669"/>
    <property type="project" value="UniProtKB-SubCell"/>
</dbReference>
<dbReference type="PANTHER" id="PTHR43649:SF30">
    <property type="entry name" value="ABC TRANSPORTER SUBSTRATE-BINDING PROTEIN"/>
    <property type="match status" value="1"/>
</dbReference>
<dbReference type="InterPro" id="IPR050490">
    <property type="entry name" value="Bact_solute-bd_prot1"/>
</dbReference>
<dbReference type="STRING" id="1672749.BJF92_00520"/>
<name>A0A1Q9AEA9_9HYPH</name>
<feature type="chain" id="PRO_5010214339" evidence="4">
    <location>
        <begin position="20"/>
        <end position="417"/>
    </location>
</feature>
<evidence type="ECO:0000256" key="2">
    <source>
        <dbReference type="ARBA" id="ARBA00008520"/>
    </source>
</evidence>
<dbReference type="InterPro" id="IPR006059">
    <property type="entry name" value="SBP"/>
</dbReference>
<proteinExistence type="inferred from homology"/>
<sequence length="417" mass="45287">MRTILTAAALSLMASAAMADTTTITVQYAYPELFDTTQKEMLEAFSKKHPDIKVEFRTPYKDYEDAAQRVLREGITGNVPDVTFQGLNRVRVLADKEIAVPLDDFIANETDFDAAGYHDGMRQAGAVDGKVYGLPYAISLPIVYYNMDLVKKAGLDENSLPKTWNDIIALAKKIEAQGEADGIETEWAITGNWLWQALVFANGGTMLNEDETKVAFDGEAGKQAIGTLARLVIEAQSPNMTPNEMLAAFSAGKIGMMVTTTARVNAVTKQIGGKFELKTGNYPDLKEGVSRLPAGGNVAIITAKDKDKQKAAWEFLKFATGPEGGAIMVKTTGYMAPNTKAADLLKDFYAENPNQAVALSQLPYLTGWYAFPGDNGLKITDVIKDRLQSVMDGSRAEEAEAVLADMAADTQALLPRR</sequence>
<gene>
    <name evidence="5" type="ORF">BJF92_00520</name>
</gene>
<keyword evidence="4" id="KW-0732">Signal</keyword>
<protein>
    <submittedName>
        <fullName evidence="5">Sugar ABC transporter substrate-binding protein</fullName>
    </submittedName>
</protein>
<comment type="subcellular location">
    <subcellularLocation>
        <location evidence="1">Periplasm</location>
    </subcellularLocation>
</comment>
<dbReference type="PANTHER" id="PTHR43649">
    <property type="entry name" value="ARABINOSE-BINDING PROTEIN-RELATED"/>
    <property type="match status" value="1"/>
</dbReference>
<comment type="caution">
    <text evidence="5">The sequence shown here is derived from an EMBL/GenBank/DDBJ whole genome shotgun (WGS) entry which is preliminary data.</text>
</comment>
<dbReference type="Proteomes" id="UP000186143">
    <property type="component" value="Unassembled WGS sequence"/>
</dbReference>
<organism evidence="5 6">
    <name type="scientific">Xaviernesmea rhizosphaerae</name>
    <dbReference type="NCBI Taxonomy" id="1672749"/>
    <lineage>
        <taxon>Bacteria</taxon>
        <taxon>Pseudomonadati</taxon>
        <taxon>Pseudomonadota</taxon>
        <taxon>Alphaproteobacteria</taxon>
        <taxon>Hyphomicrobiales</taxon>
        <taxon>Rhizobiaceae</taxon>
        <taxon>Rhizobium/Agrobacterium group</taxon>
        <taxon>Xaviernesmea</taxon>
    </lineage>
</organism>
<dbReference type="RefSeq" id="WP_037093913.1">
    <property type="nucleotide sequence ID" value="NZ_MKIO01000040.1"/>
</dbReference>
<comment type="similarity">
    <text evidence="2">Belongs to the bacterial solute-binding protein 1 family.</text>
</comment>
<evidence type="ECO:0000313" key="6">
    <source>
        <dbReference type="Proteomes" id="UP000186143"/>
    </source>
</evidence>
<feature type="signal peptide" evidence="4">
    <location>
        <begin position="1"/>
        <end position="19"/>
    </location>
</feature>
<evidence type="ECO:0000313" key="5">
    <source>
        <dbReference type="EMBL" id="OLP53288.1"/>
    </source>
</evidence>
<dbReference type="OrthoDB" id="2509690at2"/>
<dbReference type="EMBL" id="MKIO01000040">
    <property type="protein sequence ID" value="OLP53288.1"/>
    <property type="molecule type" value="Genomic_DNA"/>
</dbReference>
<dbReference type="Gene3D" id="3.40.190.10">
    <property type="entry name" value="Periplasmic binding protein-like II"/>
    <property type="match status" value="2"/>
</dbReference>
<keyword evidence="3" id="KW-0574">Periplasm</keyword>
<reference evidence="5 6" key="1">
    <citation type="submission" date="2016-09" db="EMBL/GenBank/DDBJ databases">
        <title>Rhizobium sp. nov., a novel species isolated from the rice rhizosphere.</title>
        <authorList>
            <person name="Zhao J."/>
            <person name="Zhang X."/>
        </authorList>
    </citation>
    <scope>NUCLEOTIDE SEQUENCE [LARGE SCALE GENOMIC DNA]</scope>
    <source>
        <strain evidence="5 6">MH17</strain>
    </source>
</reference>
<accession>A0A1Q9AEA9</accession>
<dbReference type="Pfam" id="PF01547">
    <property type="entry name" value="SBP_bac_1"/>
    <property type="match status" value="1"/>
</dbReference>
<evidence type="ECO:0000256" key="3">
    <source>
        <dbReference type="ARBA" id="ARBA00022764"/>
    </source>
</evidence>
<evidence type="ECO:0000256" key="4">
    <source>
        <dbReference type="SAM" id="SignalP"/>
    </source>
</evidence>
<dbReference type="SUPFAM" id="SSF53850">
    <property type="entry name" value="Periplasmic binding protein-like II"/>
    <property type="match status" value="1"/>
</dbReference>
<dbReference type="AlphaFoldDB" id="A0A1Q9AEA9"/>
<evidence type="ECO:0000256" key="1">
    <source>
        <dbReference type="ARBA" id="ARBA00004418"/>
    </source>
</evidence>